<keyword evidence="1" id="KW-0812">Transmembrane</keyword>
<dbReference type="GO" id="GO:0004175">
    <property type="term" value="F:endopeptidase activity"/>
    <property type="evidence" value="ECO:0007669"/>
    <property type="project" value="UniProtKB-ARBA"/>
</dbReference>
<feature type="transmembrane region" description="Helical" evidence="1">
    <location>
        <begin position="228"/>
        <end position="246"/>
    </location>
</feature>
<dbReference type="Pfam" id="PF02517">
    <property type="entry name" value="Rce1-like"/>
    <property type="match status" value="1"/>
</dbReference>
<keyword evidence="3" id="KW-0378">Hydrolase</keyword>
<feature type="transmembrane region" description="Helical" evidence="1">
    <location>
        <begin position="99"/>
        <end position="120"/>
    </location>
</feature>
<name>A0A411E9E9_9FLAO</name>
<dbReference type="EMBL" id="CP035544">
    <property type="protein sequence ID" value="QBA64312.1"/>
    <property type="molecule type" value="Genomic_DNA"/>
</dbReference>
<keyword evidence="4" id="KW-1185">Reference proteome</keyword>
<feature type="transmembrane region" description="Helical" evidence="1">
    <location>
        <begin position="195"/>
        <end position="216"/>
    </location>
</feature>
<keyword evidence="3" id="KW-0645">Protease</keyword>
<dbReference type="InterPro" id="IPR003675">
    <property type="entry name" value="Rce1/LyrA-like_dom"/>
</dbReference>
<organism evidence="3 4">
    <name type="scientific">Muriicola soli</name>
    <dbReference type="NCBI Taxonomy" id="2507538"/>
    <lineage>
        <taxon>Bacteria</taxon>
        <taxon>Pseudomonadati</taxon>
        <taxon>Bacteroidota</taxon>
        <taxon>Flavobacteriia</taxon>
        <taxon>Flavobacteriales</taxon>
        <taxon>Flavobacteriaceae</taxon>
        <taxon>Muriicola</taxon>
    </lineage>
</organism>
<feature type="domain" description="CAAX prenyl protease 2/Lysostaphin resistance protein A-like" evidence="2">
    <location>
        <begin position="138"/>
        <end position="233"/>
    </location>
</feature>
<dbReference type="GO" id="GO:0006508">
    <property type="term" value="P:proteolysis"/>
    <property type="evidence" value="ECO:0007669"/>
    <property type="project" value="UniProtKB-KW"/>
</dbReference>
<dbReference type="RefSeq" id="WP_129604286.1">
    <property type="nucleotide sequence ID" value="NZ_CP035544.1"/>
</dbReference>
<feature type="transmembrane region" description="Helical" evidence="1">
    <location>
        <begin position="172"/>
        <end position="189"/>
    </location>
</feature>
<feature type="transmembrane region" description="Helical" evidence="1">
    <location>
        <begin position="258"/>
        <end position="278"/>
    </location>
</feature>
<dbReference type="AlphaFoldDB" id="A0A411E9E9"/>
<keyword evidence="1" id="KW-1133">Transmembrane helix</keyword>
<dbReference type="PANTHER" id="PTHR39430">
    <property type="entry name" value="MEMBRANE-ASSOCIATED PROTEASE-RELATED"/>
    <property type="match status" value="1"/>
</dbReference>
<proteinExistence type="predicted"/>
<dbReference type="GO" id="GO:0080120">
    <property type="term" value="P:CAAX-box protein maturation"/>
    <property type="evidence" value="ECO:0007669"/>
    <property type="project" value="UniProtKB-ARBA"/>
</dbReference>
<gene>
    <name evidence="3" type="ORF">EQY75_07070</name>
</gene>
<dbReference type="OrthoDB" id="2806188at2"/>
<evidence type="ECO:0000313" key="4">
    <source>
        <dbReference type="Proteomes" id="UP000290889"/>
    </source>
</evidence>
<feature type="transmembrane region" description="Helical" evidence="1">
    <location>
        <begin position="132"/>
        <end position="151"/>
    </location>
</feature>
<dbReference type="GO" id="GO:0008237">
    <property type="term" value="F:metallopeptidase activity"/>
    <property type="evidence" value="ECO:0007669"/>
    <property type="project" value="UniProtKB-KW"/>
</dbReference>
<feature type="transmembrane region" description="Helical" evidence="1">
    <location>
        <begin position="16"/>
        <end position="36"/>
    </location>
</feature>
<keyword evidence="3" id="KW-0482">Metalloprotease</keyword>
<dbReference type="PANTHER" id="PTHR39430:SF1">
    <property type="entry name" value="PROTEASE"/>
    <property type="match status" value="1"/>
</dbReference>
<evidence type="ECO:0000256" key="1">
    <source>
        <dbReference type="SAM" id="Phobius"/>
    </source>
</evidence>
<reference evidence="3 4" key="1">
    <citation type="submission" date="2019-01" db="EMBL/GenBank/DDBJ databases">
        <title>Muriicola soli sp. nov., isolated from soil.</title>
        <authorList>
            <person name="Kang H.J."/>
            <person name="Kim S.B."/>
        </authorList>
    </citation>
    <scope>NUCLEOTIDE SEQUENCE [LARGE SCALE GENOMIC DNA]</scope>
    <source>
        <strain evidence="3 4">MMS17-SY002</strain>
    </source>
</reference>
<evidence type="ECO:0000313" key="3">
    <source>
        <dbReference type="EMBL" id="QBA64312.1"/>
    </source>
</evidence>
<feature type="transmembrane region" description="Helical" evidence="1">
    <location>
        <begin position="56"/>
        <end position="78"/>
    </location>
</feature>
<dbReference type="KEGG" id="mur:EQY75_07070"/>
<evidence type="ECO:0000259" key="2">
    <source>
        <dbReference type="Pfam" id="PF02517"/>
    </source>
</evidence>
<accession>A0A411E9E9</accession>
<keyword evidence="1" id="KW-0472">Membrane</keyword>
<dbReference type="Proteomes" id="UP000290889">
    <property type="component" value="Chromosome"/>
</dbReference>
<protein>
    <submittedName>
        <fullName evidence="3">CPBP family intramembrane metalloprotease</fullName>
    </submittedName>
</protein>
<sequence>MYIEQGYEGEYKQWKFWILPLGFIALMVFNYISVLYSPVSVEVMMADMIEKLGSNLVLILLLFPLALGLFFVLGWVKLVQSQSIRALTTSRKKVDWKRIWFAFLLWGGITVGLTLIDVWFSPENFEFNFQLIPFLKLALIGVLLIPLQTSFEEYMFRGHMMQGIGLLVKNRWFPLLFTSLLFGLMHLGNPEVDTLGPGVMIFYIGTGLFLGIITLMDEGLELALGFHAANNLFGALLVTADWTAFQTNSIYRDVSEPVLGWDILVPVFVVFPLLLYYFSRKYGWKNWKERLAGKVHTKEEFEENYSHAKSV</sequence>